<reference evidence="2 3" key="1">
    <citation type="journal article" date="2024" name="Int. J. Syst. Evol. Microbiol.">
        <title>Clostridium omnivorum sp. nov., isolated from anoxic soil under the treatment of reductive soil disinfestation.</title>
        <authorList>
            <person name="Ueki A."/>
            <person name="Tonouchi A."/>
            <person name="Kaku N."/>
            <person name="Honma S."/>
            <person name="Ueki K."/>
        </authorList>
    </citation>
    <scope>NUCLEOTIDE SEQUENCE [LARGE SCALE GENOMIC DNA]</scope>
    <source>
        <strain evidence="2 3">E14</strain>
    </source>
</reference>
<dbReference type="Pfam" id="PF07238">
    <property type="entry name" value="PilZ"/>
    <property type="match status" value="1"/>
</dbReference>
<dbReference type="RefSeq" id="WP_264848067.1">
    <property type="nucleotide sequence ID" value="NZ_BRXR01000001.1"/>
</dbReference>
<comment type="caution">
    <text evidence="2">The sequence shown here is derived from an EMBL/GenBank/DDBJ whole genome shotgun (WGS) entry which is preliminary data.</text>
</comment>
<feature type="domain" description="PilZ" evidence="1">
    <location>
        <begin position="27"/>
        <end position="119"/>
    </location>
</feature>
<evidence type="ECO:0000313" key="2">
    <source>
        <dbReference type="EMBL" id="GLC28798.1"/>
    </source>
</evidence>
<dbReference type="EMBL" id="BRXR01000001">
    <property type="protein sequence ID" value="GLC28798.1"/>
    <property type="molecule type" value="Genomic_DNA"/>
</dbReference>
<dbReference type="Gene3D" id="2.40.10.220">
    <property type="entry name" value="predicted glycosyltransferase like domains"/>
    <property type="match status" value="1"/>
</dbReference>
<dbReference type="Proteomes" id="UP001208567">
    <property type="component" value="Unassembled WGS sequence"/>
</dbReference>
<organism evidence="2 3">
    <name type="scientific">Clostridium omnivorum</name>
    <dbReference type="NCBI Taxonomy" id="1604902"/>
    <lineage>
        <taxon>Bacteria</taxon>
        <taxon>Bacillati</taxon>
        <taxon>Bacillota</taxon>
        <taxon>Clostridia</taxon>
        <taxon>Eubacteriales</taxon>
        <taxon>Clostridiaceae</taxon>
        <taxon>Clostridium</taxon>
    </lineage>
</organism>
<proteinExistence type="predicted"/>
<sequence length="124" mass="14790">MDIKLEHMSNIDKRHGKRAKYDLKLYYPRVNNNSIYNKYNLGSPILETIDISETGISFISRAELREDDFISFLLTIENNPSFWCMAEVKWIQKIEGFFKVGCQFYCLNEDQIRYIREYVSKVID</sequence>
<protein>
    <submittedName>
        <fullName evidence="2">PilZ domain-containing protein</fullName>
    </submittedName>
</protein>
<dbReference type="InterPro" id="IPR009875">
    <property type="entry name" value="PilZ_domain"/>
</dbReference>
<name>A0ABQ5N0Q7_9CLOT</name>
<evidence type="ECO:0000259" key="1">
    <source>
        <dbReference type="Pfam" id="PF07238"/>
    </source>
</evidence>
<evidence type="ECO:0000313" key="3">
    <source>
        <dbReference type="Proteomes" id="UP001208567"/>
    </source>
</evidence>
<dbReference type="SUPFAM" id="SSF141371">
    <property type="entry name" value="PilZ domain-like"/>
    <property type="match status" value="1"/>
</dbReference>
<accession>A0ABQ5N0Q7</accession>
<keyword evidence="3" id="KW-1185">Reference proteome</keyword>
<gene>
    <name evidence="2" type="ORF">bsdE14_02080</name>
</gene>